<evidence type="ECO:0000313" key="4">
    <source>
        <dbReference type="Proteomes" id="UP000285503"/>
    </source>
</evidence>
<feature type="transmembrane region" description="Helical" evidence="1">
    <location>
        <begin position="44"/>
        <end position="63"/>
    </location>
</feature>
<keyword evidence="1" id="KW-1133">Transmembrane helix</keyword>
<accession>A0A415FE76</accession>
<feature type="transmembrane region" description="Helical" evidence="1">
    <location>
        <begin position="314"/>
        <end position="335"/>
    </location>
</feature>
<gene>
    <name evidence="3" type="ORF">DW075_21990</name>
</gene>
<dbReference type="PANTHER" id="PTHR23028">
    <property type="entry name" value="ACETYLTRANSFERASE"/>
    <property type="match status" value="1"/>
</dbReference>
<dbReference type="GO" id="GO:0016020">
    <property type="term" value="C:membrane"/>
    <property type="evidence" value="ECO:0007669"/>
    <property type="project" value="TreeGrafter"/>
</dbReference>
<reference evidence="3 4" key="1">
    <citation type="submission" date="2018-08" db="EMBL/GenBank/DDBJ databases">
        <title>A genome reference for cultivated species of the human gut microbiota.</title>
        <authorList>
            <person name="Zou Y."/>
            <person name="Xue W."/>
            <person name="Luo G."/>
        </authorList>
    </citation>
    <scope>NUCLEOTIDE SEQUENCE [LARGE SCALE GENOMIC DNA]</scope>
    <source>
        <strain evidence="3 4">AF46-11NS</strain>
    </source>
</reference>
<dbReference type="AlphaFoldDB" id="A0A415FE76"/>
<feature type="transmembrane region" description="Helical" evidence="1">
    <location>
        <begin position="167"/>
        <end position="192"/>
    </location>
</feature>
<feature type="domain" description="Acyltransferase 3" evidence="2">
    <location>
        <begin position="10"/>
        <end position="330"/>
    </location>
</feature>
<dbReference type="Proteomes" id="UP000285503">
    <property type="component" value="Unassembled WGS sequence"/>
</dbReference>
<feature type="transmembrane region" description="Helical" evidence="1">
    <location>
        <begin position="228"/>
        <end position="249"/>
    </location>
</feature>
<feature type="transmembrane region" description="Helical" evidence="1">
    <location>
        <begin position="198"/>
        <end position="221"/>
    </location>
</feature>
<keyword evidence="1" id="KW-0472">Membrane</keyword>
<dbReference type="GO" id="GO:0000271">
    <property type="term" value="P:polysaccharide biosynthetic process"/>
    <property type="evidence" value="ECO:0007669"/>
    <property type="project" value="TreeGrafter"/>
</dbReference>
<keyword evidence="3" id="KW-0012">Acyltransferase</keyword>
<dbReference type="EMBL" id="QRNE01000189">
    <property type="protein sequence ID" value="RHK19253.1"/>
    <property type="molecule type" value="Genomic_DNA"/>
</dbReference>
<dbReference type="GO" id="GO:0016747">
    <property type="term" value="F:acyltransferase activity, transferring groups other than amino-acyl groups"/>
    <property type="evidence" value="ECO:0007669"/>
    <property type="project" value="InterPro"/>
</dbReference>
<keyword evidence="3" id="KW-0808">Transferase</keyword>
<dbReference type="PANTHER" id="PTHR23028:SF53">
    <property type="entry name" value="ACYL_TRANSF_3 DOMAIN-CONTAINING PROTEIN"/>
    <property type="match status" value="1"/>
</dbReference>
<keyword evidence="1" id="KW-0812">Transmembrane</keyword>
<dbReference type="InterPro" id="IPR002656">
    <property type="entry name" value="Acyl_transf_3_dom"/>
</dbReference>
<name>A0A415FE76_9BACE</name>
<feature type="transmembrane region" description="Helical" evidence="1">
    <location>
        <begin position="136"/>
        <end position="155"/>
    </location>
</feature>
<feature type="transmembrane region" description="Helical" evidence="1">
    <location>
        <begin position="290"/>
        <end position="308"/>
    </location>
</feature>
<evidence type="ECO:0000259" key="2">
    <source>
        <dbReference type="Pfam" id="PF01757"/>
    </source>
</evidence>
<proteinExistence type="predicted"/>
<dbReference type="Pfam" id="PF01757">
    <property type="entry name" value="Acyl_transf_3"/>
    <property type="match status" value="1"/>
</dbReference>
<organism evidence="3 4">
    <name type="scientific">Bacteroides xylanisolvens</name>
    <dbReference type="NCBI Taxonomy" id="371601"/>
    <lineage>
        <taxon>Bacteria</taxon>
        <taxon>Pseudomonadati</taxon>
        <taxon>Bacteroidota</taxon>
        <taxon>Bacteroidia</taxon>
        <taxon>Bacteroidales</taxon>
        <taxon>Bacteroidaceae</taxon>
        <taxon>Bacteroides</taxon>
    </lineage>
</organism>
<sequence>METINPTDNCFNFIRLYACINVLLYHIGWFMAVKVPVLSSLVNPINGVPVFFLISGFLIWLSIGRTKDFKSFCIKRVLRLYPELWFSIIIEVVCLLLFYEGIDIDDYLQMIILQSTVFPNHTPAAFDSYGIGSLNISLWTIPIIIQFYISIWFLYKWLDKKTIREWIIVMLLSIVCGVIIELKLLNFLPVIIELKLLNFLPAIVNKVIGLSILSYLWMFLFGSFVAKFFSVIMPFLVNYWYVSLIALAINELYPFSVVIVPYTLIGSVLLACSIFGIAYRFKKIKIKHDVSYAIYLYHMLFVNVAIQIGYRGNVMAVVIIIALSFIFAYFSTMAVDKFYKKIKLKAI</sequence>
<feature type="transmembrane region" description="Helical" evidence="1">
    <location>
        <begin position="255"/>
        <end position="278"/>
    </location>
</feature>
<evidence type="ECO:0000256" key="1">
    <source>
        <dbReference type="SAM" id="Phobius"/>
    </source>
</evidence>
<comment type="caution">
    <text evidence="3">The sequence shown here is derived from an EMBL/GenBank/DDBJ whole genome shotgun (WGS) entry which is preliminary data.</text>
</comment>
<evidence type="ECO:0000313" key="3">
    <source>
        <dbReference type="EMBL" id="RHK19253.1"/>
    </source>
</evidence>
<protein>
    <submittedName>
        <fullName evidence="3">Acyltransferase</fullName>
    </submittedName>
</protein>
<feature type="transmembrane region" description="Helical" evidence="1">
    <location>
        <begin position="12"/>
        <end position="32"/>
    </location>
</feature>
<feature type="transmembrane region" description="Helical" evidence="1">
    <location>
        <begin position="84"/>
        <end position="102"/>
    </location>
</feature>
<dbReference type="InterPro" id="IPR050879">
    <property type="entry name" value="Acyltransferase_3"/>
</dbReference>